<feature type="compositionally biased region" description="Polar residues" evidence="1">
    <location>
        <begin position="112"/>
        <end position="122"/>
    </location>
</feature>
<evidence type="ECO:0000256" key="1">
    <source>
        <dbReference type="SAM" id="MobiDB-lite"/>
    </source>
</evidence>
<feature type="compositionally biased region" description="Basic and acidic residues" evidence="1">
    <location>
        <begin position="79"/>
        <end position="89"/>
    </location>
</feature>
<dbReference type="Proteomes" id="UP000547458">
    <property type="component" value="Unassembled WGS sequence"/>
</dbReference>
<protein>
    <submittedName>
        <fullName evidence="2">Uncharacterized protein YukE</fullName>
    </submittedName>
</protein>
<dbReference type="Gene3D" id="1.10.287.1060">
    <property type="entry name" value="ESAT-6-like"/>
    <property type="match status" value="1"/>
</dbReference>
<dbReference type="AlphaFoldDB" id="A0A846RPH8"/>
<gene>
    <name evidence="2" type="ORF">BJ994_002556</name>
</gene>
<name>A0A846RPH8_9MICC</name>
<accession>A0A846RPH8</accession>
<evidence type="ECO:0000313" key="3">
    <source>
        <dbReference type="Proteomes" id="UP000547458"/>
    </source>
</evidence>
<feature type="region of interest" description="Disordered" evidence="1">
    <location>
        <begin position="79"/>
        <end position="122"/>
    </location>
</feature>
<dbReference type="EMBL" id="JAATJL010000001">
    <property type="protein sequence ID" value="NJC23480.1"/>
    <property type="molecule type" value="Genomic_DNA"/>
</dbReference>
<comment type="caution">
    <text evidence="2">The sequence shown here is derived from an EMBL/GenBank/DDBJ whole genome shotgun (WGS) entry which is preliminary data.</text>
</comment>
<proteinExistence type="predicted"/>
<evidence type="ECO:0000313" key="2">
    <source>
        <dbReference type="EMBL" id="NJC23480.1"/>
    </source>
</evidence>
<feature type="compositionally biased region" description="Gly residues" evidence="1">
    <location>
        <begin position="96"/>
        <end position="105"/>
    </location>
</feature>
<sequence length="337" mass="34768">MAGEIIGANVAQLRDLAMHFEDAQARIHTLAGVVTARVNQPGYWGGDDADRFRTDWNNGHRTRLLSTQTLLSTAARDLRRNADEQERTSGPDTGTTTGGTGGSSGAPGNPTEQGQSDDTSGESLLGSLNAIWNGINLANGALGLAALPVAIARLQTMGQLAGSFDTLQDALTVADRARNLTRLDGLLSGAGWADEVQRLSNVIPDAGLAGRVGWLTGPLGTAGKFLGPAGVVLGGLTTINDFAQGNYDRGVYNAITTGLGTAALFTPPPANLVLGVAAGGMALGQLVYDNWDSIESGISTAWEWTGDRVEDVGEAVSDGVEAIGDGLEAAGEALWPF</sequence>
<dbReference type="RefSeq" id="WP_167994660.1">
    <property type="nucleotide sequence ID" value="NZ_JAATJL010000001.1"/>
</dbReference>
<reference evidence="2 3" key="1">
    <citation type="submission" date="2020-03" db="EMBL/GenBank/DDBJ databases">
        <title>Sequencing the genomes of 1000 actinobacteria strains.</title>
        <authorList>
            <person name="Klenk H.-P."/>
        </authorList>
    </citation>
    <scope>NUCLEOTIDE SEQUENCE [LARGE SCALE GENOMIC DNA]</scope>
    <source>
        <strain evidence="2 3">DSM 16403</strain>
    </source>
</reference>
<organism evidence="2 3">
    <name type="scientific">Arthrobacter pigmenti</name>
    <dbReference type="NCBI Taxonomy" id="271432"/>
    <lineage>
        <taxon>Bacteria</taxon>
        <taxon>Bacillati</taxon>
        <taxon>Actinomycetota</taxon>
        <taxon>Actinomycetes</taxon>
        <taxon>Micrococcales</taxon>
        <taxon>Micrococcaceae</taxon>
        <taxon>Arthrobacter</taxon>
    </lineage>
</organism>
<keyword evidence="3" id="KW-1185">Reference proteome</keyword>